<proteinExistence type="predicted"/>
<organism evidence="1 2">
    <name type="scientific">Dioscorea alata</name>
    <name type="common">Purple yam</name>
    <dbReference type="NCBI Taxonomy" id="55571"/>
    <lineage>
        <taxon>Eukaryota</taxon>
        <taxon>Viridiplantae</taxon>
        <taxon>Streptophyta</taxon>
        <taxon>Embryophyta</taxon>
        <taxon>Tracheophyta</taxon>
        <taxon>Spermatophyta</taxon>
        <taxon>Magnoliopsida</taxon>
        <taxon>Liliopsida</taxon>
        <taxon>Dioscoreales</taxon>
        <taxon>Dioscoreaceae</taxon>
        <taxon>Dioscorea</taxon>
    </lineage>
</organism>
<name>A0ACB7WKL1_DIOAL</name>
<dbReference type="Proteomes" id="UP000827976">
    <property type="component" value="Chromosome 3"/>
</dbReference>
<gene>
    <name evidence="1" type="ORF">IHE45_03G055200</name>
</gene>
<dbReference type="EMBL" id="CM037013">
    <property type="protein sequence ID" value="KAH7688808.1"/>
    <property type="molecule type" value="Genomic_DNA"/>
</dbReference>
<comment type="caution">
    <text evidence="1">The sequence shown here is derived from an EMBL/GenBank/DDBJ whole genome shotgun (WGS) entry which is preliminary data.</text>
</comment>
<protein>
    <submittedName>
        <fullName evidence="1">Gibberellin regulated protein</fullName>
    </submittedName>
</protein>
<evidence type="ECO:0000313" key="2">
    <source>
        <dbReference type="Proteomes" id="UP000827976"/>
    </source>
</evidence>
<keyword evidence="2" id="KW-1185">Reference proteome</keyword>
<accession>A0ACB7WKL1</accession>
<reference evidence="2" key="1">
    <citation type="journal article" date="2022" name="Nat. Commun.">
        <title>Chromosome evolution and the genetic basis of agronomically important traits in greater yam.</title>
        <authorList>
            <person name="Bredeson J.V."/>
            <person name="Lyons J.B."/>
            <person name="Oniyinde I.O."/>
            <person name="Okereke N.R."/>
            <person name="Kolade O."/>
            <person name="Nnabue I."/>
            <person name="Nwadili C.O."/>
            <person name="Hribova E."/>
            <person name="Parker M."/>
            <person name="Nwogha J."/>
            <person name="Shu S."/>
            <person name="Carlson J."/>
            <person name="Kariba R."/>
            <person name="Muthemba S."/>
            <person name="Knop K."/>
            <person name="Barton G.J."/>
            <person name="Sherwood A.V."/>
            <person name="Lopez-Montes A."/>
            <person name="Asiedu R."/>
            <person name="Jamnadass R."/>
            <person name="Muchugi A."/>
            <person name="Goodstein D."/>
            <person name="Egesi C.N."/>
            <person name="Featherston J."/>
            <person name="Asfaw A."/>
            <person name="Simpson G.G."/>
            <person name="Dolezel J."/>
            <person name="Hendre P.S."/>
            <person name="Van Deynze A."/>
            <person name="Kumar P.L."/>
            <person name="Obidiegwu J.E."/>
            <person name="Bhattacharjee R."/>
            <person name="Rokhsar D.S."/>
        </authorList>
    </citation>
    <scope>NUCLEOTIDE SEQUENCE [LARGE SCALE GENOMIC DNA]</scope>
    <source>
        <strain evidence="2">cv. TDa95/00328</strain>
    </source>
</reference>
<sequence length="182" mass="19846">MSSCATLALCFCQTSYAHQLIFSSLPLFIHPPSSQSPNPSHTQSLPLTLYFLPHFMAPKLALFALASFLLVTAKVSSFNEEHVFMGIEDVGVGKPLNPPVVYPAPTPAPAPAGPIMIKTWKECPDVCKGRCKLHSRKNVCNRACITCCAFCRCVPPGTAGNREMCGTCYTEWKTHGNRTKCP</sequence>
<evidence type="ECO:0000313" key="1">
    <source>
        <dbReference type="EMBL" id="KAH7688808.1"/>
    </source>
</evidence>